<reference evidence="2" key="1">
    <citation type="submission" date="2018-04" db="EMBL/GenBank/DDBJ databases">
        <title>Whole genome sequencing of Hypsizygus marmoreus.</title>
        <authorList>
            <person name="Choi I.-G."/>
            <person name="Min B."/>
            <person name="Kim J.-G."/>
            <person name="Kim S."/>
            <person name="Oh Y.-L."/>
            <person name="Kong W.-S."/>
            <person name="Park H."/>
            <person name="Jeong J."/>
            <person name="Song E.-S."/>
        </authorList>
    </citation>
    <scope>NUCLEOTIDE SEQUENCE [LARGE SCALE GENOMIC DNA]</scope>
    <source>
        <strain evidence="2">51987-8</strain>
    </source>
</reference>
<gene>
    <name evidence="2" type="ORF">Hypma_004002</name>
</gene>
<feature type="region of interest" description="Disordered" evidence="1">
    <location>
        <begin position="1"/>
        <end position="49"/>
    </location>
</feature>
<proteinExistence type="predicted"/>
<dbReference type="EMBL" id="LUEZ02000145">
    <property type="protein sequence ID" value="RDB15659.1"/>
    <property type="molecule type" value="Genomic_DNA"/>
</dbReference>
<sequence length="101" mass="11277">MFSFPTPQADFDASPPRSVPPSPLNTVPFQSAHRLSGDRKDLTLPRRTQSLTTTISTTLRSGQIGFNYYTKFLSPVLSNAHQHAQHDVKIIKETRDIVAAR</sequence>
<protein>
    <submittedName>
        <fullName evidence="2">Uncharacterized protein</fullName>
    </submittedName>
</protein>
<name>A0A369J0X0_HYPMA</name>
<evidence type="ECO:0000313" key="3">
    <source>
        <dbReference type="Proteomes" id="UP000076154"/>
    </source>
</evidence>
<dbReference type="InParanoid" id="A0A369J0X0"/>
<organism evidence="2 3">
    <name type="scientific">Hypsizygus marmoreus</name>
    <name type="common">White beech mushroom</name>
    <name type="synonym">Agaricus marmoreus</name>
    <dbReference type="NCBI Taxonomy" id="39966"/>
    <lineage>
        <taxon>Eukaryota</taxon>
        <taxon>Fungi</taxon>
        <taxon>Dikarya</taxon>
        <taxon>Basidiomycota</taxon>
        <taxon>Agaricomycotina</taxon>
        <taxon>Agaricomycetes</taxon>
        <taxon>Agaricomycetidae</taxon>
        <taxon>Agaricales</taxon>
        <taxon>Tricholomatineae</taxon>
        <taxon>Lyophyllaceae</taxon>
        <taxon>Hypsizygus</taxon>
    </lineage>
</organism>
<comment type="caution">
    <text evidence="2">The sequence shown here is derived from an EMBL/GenBank/DDBJ whole genome shotgun (WGS) entry which is preliminary data.</text>
</comment>
<keyword evidence="3" id="KW-1185">Reference proteome</keyword>
<feature type="compositionally biased region" description="Basic and acidic residues" evidence="1">
    <location>
        <begin position="35"/>
        <end position="44"/>
    </location>
</feature>
<dbReference type="Proteomes" id="UP000076154">
    <property type="component" value="Unassembled WGS sequence"/>
</dbReference>
<evidence type="ECO:0000256" key="1">
    <source>
        <dbReference type="SAM" id="MobiDB-lite"/>
    </source>
</evidence>
<accession>A0A369J0X0</accession>
<dbReference type="AlphaFoldDB" id="A0A369J0X0"/>
<evidence type="ECO:0000313" key="2">
    <source>
        <dbReference type="EMBL" id="RDB15659.1"/>
    </source>
</evidence>